<feature type="domain" description="MOSC" evidence="2">
    <location>
        <begin position="115"/>
        <end position="263"/>
    </location>
</feature>
<dbReference type="InterPro" id="IPR012675">
    <property type="entry name" value="Beta-grasp_dom_sf"/>
</dbReference>
<dbReference type="InterPro" id="IPR011037">
    <property type="entry name" value="Pyrv_Knase-like_insert_dom_sf"/>
</dbReference>
<dbReference type="InterPro" id="IPR005302">
    <property type="entry name" value="MoCF_Sase_C"/>
</dbReference>
<dbReference type="InterPro" id="IPR036010">
    <property type="entry name" value="2Fe-2S_ferredoxin-like_sf"/>
</dbReference>
<dbReference type="EMBL" id="CP114280">
    <property type="protein sequence ID" value="WFN56476.1"/>
    <property type="molecule type" value="Genomic_DNA"/>
</dbReference>
<evidence type="ECO:0000313" key="3">
    <source>
        <dbReference type="EMBL" id="WFN56476.1"/>
    </source>
</evidence>
<dbReference type="CDD" id="cd00207">
    <property type="entry name" value="fer2"/>
    <property type="match status" value="1"/>
</dbReference>
<evidence type="ECO:0000313" key="4">
    <source>
        <dbReference type="Proteomes" id="UP001219630"/>
    </source>
</evidence>
<reference evidence="3 4" key="1">
    <citation type="submission" date="2022-12" db="EMBL/GenBank/DDBJ databases">
        <title>Complete genome sequencing of Dickeya lacustris type strain LMG30899.</title>
        <authorList>
            <person name="Dobhal S."/>
            <person name="Arizala D."/>
            <person name="Arif M."/>
        </authorList>
    </citation>
    <scope>NUCLEOTIDE SEQUENCE [LARGE SCALE GENOMIC DNA]</scope>
    <source>
        <strain evidence="3 4">LMG30899</strain>
    </source>
</reference>
<dbReference type="InterPro" id="IPR005303">
    <property type="entry name" value="MOCOS_middle"/>
</dbReference>
<evidence type="ECO:0000259" key="1">
    <source>
        <dbReference type="PROSITE" id="PS51085"/>
    </source>
</evidence>
<proteinExistence type="predicted"/>
<name>A0ABY8G933_9GAMM</name>
<evidence type="ECO:0000259" key="2">
    <source>
        <dbReference type="PROSITE" id="PS51340"/>
    </source>
</evidence>
<keyword evidence="4" id="KW-1185">Reference proteome</keyword>
<dbReference type="SUPFAM" id="SSF54292">
    <property type="entry name" value="2Fe-2S ferredoxin-like"/>
    <property type="match status" value="1"/>
</dbReference>
<dbReference type="SUPFAM" id="SSF141673">
    <property type="entry name" value="MOSC N-terminal domain-like"/>
    <property type="match status" value="1"/>
</dbReference>
<sequence length="368" mass="40721">MIALNRLFVHPVKSMRGISLSPMMVSPSGPAFDRIFMLTEPDGTFITARQYPQLVLFAPALTPEGLLLSAPDGNTLAVSFTDFSPSLAPTEVWGNHFEAHIAHDPINRWLSEYLQRPVQLRWQGPQPSRRVKRHPETALHFADGYPFLLVNEASFDDLRRRCPGGIRIEQFRANLTVSGAQPYEEDQWQTVRIGEVIFDVAKPCSRCVLTTVSIERGRRHPAGEPLATLQQYRSAQNGDVDFGMNLIARSRGVLRLGDSLEVLATKPPRPYGAAAQETREKPTLPTQTQAVRITYQGQTFIGNNQQIVLEQLEQQGIRVPYSCRAGLCGCCRLTLTQGAVTPLKDGAQTDDGEILACSCVPASDITLD</sequence>
<dbReference type="PROSITE" id="PS51085">
    <property type="entry name" value="2FE2S_FER_2"/>
    <property type="match status" value="1"/>
</dbReference>
<organism evidence="3 4">
    <name type="scientific">Dickeya lacustris</name>
    <dbReference type="NCBI Taxonomy" id="2259638"/>
    <lineage>
        <taxon>Bacteria</taxon>
        <taxon>Pseudomonadati</taxon>
        <taxon>Pseudomonadota</taxon>
        <taxon>Gammaproteobacteria</taxon>
        <taxon>Enterobacterales</taxon>
        <taxon>Pectobacteriaceae</taxon>
        <taxon>Dickeya</taxon>
    </lineage>
</organism>
<feature type="domain" description="2Fe-2S ferredoxin-type" evidence="1">
    <location>
        <begin position="289"/>
        <end position="368"/>
    </location>
</feature>
<dbReference type="InterPro" id="IPR001041">
    <property type="entry name" value="2Fe-2S_ferredoxin-type"/>
</dbReference>
<dbReference type="Gene3D" id="3.10.20.30">
    <property type="match status" value="1"/>
</dbReference>
<dbReference type="RefSeq" id="WP_125259083.1">
    <property type="nucleotide sequence ID" value="NZ_CP114280.1"/>
</dbReference>
<dbReference type="PANTHER" id="PTHR14237:SF19">
    <property type="entry name" value="MITOCHONDRIAL AMIDOXIME REDUCING COMPONENT 1"/>
    <property type="match status" value="1"/>
</dbReference>
<dbReference type="PROSITE" id="PS51340">
    <property type="entry name" value="MOSC"/>
    <property type="match status" value="1"/>
</dbReference>
<dbReference type="Proteomes" id="UP001219630">
    <property type="component" value="Chromosome"/>
</dbReference>
<dbReference type="Pfam" id="PF03473">
    <property type="entry name" value="MOSC"/>
    <property type="match status" value="1"/>
</dbReference>
<dbReference type="SUPFAM" id="SSF50800">
    <property type="entry name" value="PK beta-barrel domain-like"/>
    <property type="match status" value="1"/>
</dbReference>
<dbReference type="Pfam" id="PF03476">
    <property type="entry name" value="MOSC_N"/>
    <property type="match status" value="1"/>
</dbReference>
<accession>A0ABY8G933</accession>
<protein>
    <submittedName>
        <fullName evidence="3">YcbX family protein</fullName>
    </submittedName>
</protein>
<dbReference type="Pfam" id="PF00111">
    <property type="entry name" value="Fer2"/>
    <property type="match status" value="1"/>
</dbReference>
<dbReference type="PANTHER" id="PTHR14237">
    <property type="entry name" value="MOLYBDOPTERIN COFACTOR SULFURASE MOSC"/>
    <property type="match status" value="1"/>
</dbReference>
<gene>
    <name evidence="3" type="ORF">O1Q98_04055</name>
</gene>